<evidence type="ECO:0000313" key="4">
    <source>
        <dbReference type="EMBL" id="AGP35458.1"/>
    </source>
</evidence>
<dbReference type="GO" id="GO:0016853">
    <property type="term" value="F:isomerase activity"/>
    <property type="evidence" value="ECO:0007669"/>
    <property type="project" value="UniProtKB-KW"/>
</dbReference>
<dbReference type="HOGENOM" id="CLU_048756_2_1_7"/>
<name>S4XXY4_SORCE</name>
<dbReference type="AlphaFoldDB" id="S4XXY4"/>
<dbReference type="Pfam" id="PF02567">
    <property type="entry name" value="PhzC-PhzF"/>
    <property type="match status" value="1"/>
</dbReference>
<protein>
    <recommendedName>
        <fullName evidence="6">Oxidoreductase</fullName>
    </recommendedName>
</protein>
<dbReference type="GO" id="GO:0005737">
    <property type="term" value="C:cytoplasm"/>
    <property type="evidence" value="ECO:0007669"/>
    <property type="project" value="TreeGrafter"/>
</dbReference>
<dbReference type="NCBIfam" id="TIGR00654">
    <property type="entry name" value="PhzF_family"/>
    <property type="match status" value="1"/>
</dbReference>
<evidence type="ECO:0000256" key="3">
    <source>
        <dbReference type="PIRSR" id="PIRSR016184-1"/>
    </source>
</evidence>
<dbReference type="KEGG" id="scu:SCE1572_13540"/>
<dbReference type="Proteomes" id="UP000014803">
    <property type="component" value="Chromosome"/>
</dbReference>
<organism evidence="4 5">
    <name type="scientific">Sorangium cellulosum So0157-2</name>
    <dbReference type="NCBI Taxonomy" id="1254432"/>
    <lineage>
        <taxon>Bacteria</taxon>
        <taxon>Pseudomonadati</taxon>
        <taxon>Myxococcota</taxon>
        <taxon>Polyangia</taxon>
        <taxon>Polyangiales</taxon>
        <taxon>Polyangiaceae</taxon>
        <taxon>Sorangium</taxon>
    </lineage>
</organism>
<dbReference type="Gene3D" id="3.10.310.10">
    <property type="entry name" value="Diaminopimelate Epimerase, Chain A, domain 1"/>
    <property type="match status" value="2"/>
</dbReference>
<evidence type="ECO:0000256" key="2">
    <source>
        <dbReference type="ARBA" id="ARBA00023235"/>
    </source>
</evidence>
<accession>S4XXY4</accession>
<comment type="similarity">
    <text evidence="1">Belongs to the PhzF family.</text>
</comment>
<dbReference type="PIRSF" id="PIRSF016184">
    <property type="entry name" value="PhzC_PhzF"/>
    <property type="match status" value="1"/>
</dbReference>
<dbReference type="STRING" id="1254432.SCE1572_13540"/>
<dbReference type="PANTHER" id="PTHR13774:SF17">
    <property type="entry name" value="PHENAZINE BIOSYNTHESIS-LIKE DOMAIN-CONTAINING PROTEIN"/>
    <property type="match status" value="1"/>
</dbReference>
<evidence type="ECO:0000313" key="5">
    <source>
        <dbReference type="Proteomes" id="UP000014803"/>
    </source>
</evidence>
<dbReference type="PATRIC" id="fig|1254432.3.peg.3043"/>
<feature type="active site" evidence="3">
    <location>
        <position position="48"/>
    </location>
</feature>
<dbReference type="InterPro" id="IPR003719">
    <property type="entry name" value="Phenazine_PhzF-like"/>
</dbReference>
<evidence type="ECO:0008006" key="6">
    <source>
        <dbReference type="Google" id="ProtNLM"/>
    </source>
</evidence>
<proteinExistence type="inferred from homology"/>
<keyword evidence="2" id="KW-0413">Isomerase</keyword>
<evidence type="ECO:0000256" key="1">
    <source>
        <dbReference type="ARBA" id="ARBA00008270"/>
    </source>
</evidence>
<gene>
    <name evidence="4" type="ORF">SCE1572_13540</name>
</gene>
<dbReference type="SUPFAM" id="SSF54506">
    <property type="entry name" value="Diaminopimelate epimerase-like"/>
    <property type="match status" value="1"/>
</dbReference>
<dbReference type="eggNOG" id="COG0384">
    <property type="taxonomic scope" value="Bacteria"/>
</dbReference>
<reference evidence="4 5" key="1">
    <citation type="journal article" date="2013" name="Sci. Rep.">
        <title>Extraordinary expansion of a Sorangium cellulosum genome from an alkaline milieu.</title>
        <authorList>
            <person name="Han K."/>
            <person name="Li Z.F."/>
            <person name="Peng R."/>
            <person name="Zhu L.P."/>
            <person name="Zhou T."/>
            <person name="Wang L.G."/>
            <person name="Li S.G."/>
            <person name="Zhang X.B."/>
            <person name="Hu W."/>
            <person name="Wu Z.H."/>
            <person name="Qin N."/>
            <person name="Li Y.Z."/>
        </authorList>
    </citation>
    <scope>NUCLEOTIDE SEQUENCE [LARGE SCALE GENOMIC DNA]</scope>
    <source>
        <strain evidence="4 5">So0157-2</strain>
    </source>
</reference>
<dbReference type="EMBL" id="CP003969">
    <property type="protein sequence ID" value="AGP35458.1"/>
    <property type="molecule type" value="Genomic_DNA"/>
</dbReference>
<sequence length="284" mass="30576">MAMSLRITQVDAFTAKAYRGNPAAVCVLPEARPAAWMQAVAREMNLSETAFLVARGDGGFDLRWFTPTVEVALCGHATLASAHVLWETGLLAPDAQARFFTQSGLLTASRRDGGWIELDFPAKREEKAEPLPGLDEALRVEPLYIGRNASDYLVLLGSEDEVRAARPDVGLLATLPARGVILTSRSSSREFDFVSRFFAPAAGVNEDPVTGSAHCCLTPFWAARLGKAEMLAYQASARGGVVRVRLRGERVDLGGQAVTVLEGELRAEPNIRGEGSPSDSPPPR</sequence>
<dbReference type="PANTHER" id="PTHR13774">
    <property type="entry name" value="PHENAZINE BIOSYNTHESIS PROTEIN"/>
    <property type="match status" value="1"/>
</dbReference>